<dbReference type="GO" id="GO:0005764">
    <property type="term" value="C:lysosome"/>
    <property type="evidence" value="ECO:0007669"/>
    <property type="project" value="UniProtKB-SubCell"/>
</dbReference>
<keyword evidence="11" id="KW-1133">Transmembrane helix</keyword>
<keyword evidence="11" id="KW-0812">Transmembrane</keyword>
<accession>A0A672N1W2</accession>
<dbReference type="Proteomes" id="UP000472262">
    <property type="component" value="Unassembled WGS sequence"/>
</dbReference>
<dbReference type="InterPro" id="IPR013783">
    <property type="entry name" value="Ig-like_fold"/>
</dbReference>
<dbReference type="FunFam" id="2.60.120.260:FF:000060">
    <property type="entry name" value="Probable beta-mannosidase"/>
    <property type="match status" value="1"/>
</dbReference>
<dbReference type="Gene3D" id="2.60.120.260">
    <property type="entry name" value="Galactose-binding domain-like"/>
    <property type="match status" value="1"/>
</dbReference>
<dbReference type="GO" id="GO:0004567">
    <property type="term" value="F:beta-mannosidase activity"/>
    <property type="evidence" value="ECO:0007669"/>
    <property type="project" value="UniProtKB-EC"/>
</dbReference>
<dbReference type="AlphaFoldDB" id="A0A672N1W2"/>
<evidence type="ECO:0000256" key="4">
    <source>
        <dbReference type="ARBA" id="ARBA00012754"/>
    </source>
</evidence>
<evidence type="ECO:0000259" key="12">
    <source>
        <dbReference type="Pfam" id="PF22666"/>
    </source>
</evidence>
<dbReference type="EC" id="3.2.1.25" evidence="4"/>
<keyword evidence="8" id="KW-0458">Lysosome</keyword>
<dbReference type="InterPro" id="IPR036156">
    <property type="entry name" value="Beta-gal/glucu_dom_sf"/>
</dbReference>
<dbReference type="Pfam" id="PF22666">
    <property type="entry name" value="Glyco_hydro_2_N2"/>
    <property type="match status" value="1"/>
</dbReference>
<keyword evidence="14" id="KW-1185">Reference proteome</keyword>
<dbReference type="SUPFAM" id="SSF49785">
    <property type="entry name" value="Galactose-binding domain-like"/>
    <property type="match status" value="1"/>
</dbReference>
<dbReference type="PANTHER" id="PTHR43730:SF1">
    <property type="entry name" value="BETA-MANNOSIDASE"/>
    <property type="match status" value="1"/>
</dbReference>
<keyword evidence="6" id="KW-0378">Hydrolase</keyword>
<feature type="domain" description="Beta-mannosidase-like galactose-binding" evidence="12">
    <location>
        <begin position="2"/>
        <end position="154"/>
    </location>
</feature>
<dbReference type="InterPro" id="IPR017853">
    <property type="entry name" value="GH"/>
</dbReference>
<feature type="transmembrane region" description="Helical" evidence="11">
    <location>
        <begin position="256"/>
        <end position="281"/>
    </location>
</feature>
<evidence type="ECO:0000256" key="3">
    <source>
        <dbReference type="ARBA" id="ARBA00007401"/>
    </source>
</evidence>
<reference evidence="13" key="1">
    <citation type="submission" date="2025-08" db="UniProtKB">
        <authorList>
            <consortium name="Ensembl"/>
        </authorList>
    </citation>
    <scope>IDENTIFICATION</scope>
</reference>
<dbReference type="InterPro" id="IPR008979">
    <property type="entry name" value="Galactose-bd-like_sf"/>
</dbReference>
<sequence length="327" mass="37379">SAEVPGCVHTALQRQGFISDPYYRYNDLAYRWISLDNWTSTTSWKAVLVFEGVDTVSTISLNGVTIGKTDNMFRRHDFEVTDLLKDEDNILQVWIMSAVTYASQRSHAHTEYRVPPDCPPPVQKGECHVNFIRKAQSSFSWDWGPSFPTLGIWKGVRLEVFNTLRVLSYTTNPRFGTHIFAYEGEGILDINIISKQINIICKSLFPPYSCPVSLHVFLSFSSVSLWWPFGHGEQTLYDLMIDVNLEDGEAFNAERMVIFLSVYFIFFSVCIISLLCCGFVFQVAFRTVELVQEPIPSSPGLSFYFWINGKPIFLKGSNWIPVHAFQE</sequence>
<dbReference type="PANTHER" id="PTHR43730">
    <property type="entry name" value="BETA-MANNOSIDASE"/>
    <property type="match status" value="1"/>
</dbReference>
<evidence type="ECO:0000313" key="13">
    <source>
        <dbReference type="Ensembl" id="ENSSGRP00000043545.1"/>
    </source>
</evidence>
<proteinExistence type="inferred from homology"/>
<keyword evidence="7" id="KW-0325">Glycoprotein</keyword>
<evidence type="ECO:0000256" key="9">
    <source>
        <dbReference type="ARBA" id="ARBA00023295"/>
    </source>
</evidence>
<evidence type="ECO:0000313" key="14">
    <source>
        <dbReference type="Proteomes" id="UP000472262"/>
    </source>
</evidence>
<evidence type="ECO:0000256" key="11">
    <source>
        <dbReference type="SAM" id="Phobius"/>
    </source>
</evidence>
<keyword evidence="11" id="KW-0472">Membrane</keyword>
<evidence type="ECO:0000256" key="1">
    <source>
        <dbReference type="ARBA" id="ARBA00000829"/>
    </source>
</evidence>
<keyword evidence="5" id="KW-0732">Signal</keyword>
<comment type="similarity">
    <text evidence="3">Belongs to the glycosyl hydrolase 2 family.</text>
</comment>
<dbReference type="InterPro" id="IPR054593">
    <property type="entry name" value="Beta-mannosidase-like_N2"/>
</dbReference>
<protein>
    <recommendedName>
        <fullName evidence="4">beta-mannosidase</fullName>
        <ecNumber evidence="4">3.2.1.25</ecNumber>
    </recommendedName>
    <alternativeName>
        <fullName evidence="10">Mannanase</fullName>
    </alternativeName>
</protein>
<organism evidence="13 14">
    <name type="scientific">Sinocyclocheilus grahami</name>
    <name type="common">Dianchi golden-line fish</name>
    <name type="synonym">Barbus grahami</name>
    <dbReference type="NCBI Taxonomy" id="75366"/>
    <lineage>
        <taxon>Eukaryota</taxon>
        <taxon>Metazoa</taxon>
        <taxon>Chordata</taxon>
        <taxon>Craniata</taxon>
        <taxon>Vertebrata</taxon>
        <taxon>Euteleostomi</taxon>
        <taxon>Actinopterygii</taxon>
        <taxon>Neopterygii</taxon>
        <taxon>Teleostei</taxon>
        <taxon>Ostariophysi</taxon>
        <taxon>Cypriniformes</taxon>
        <taxon>Cyprinidae</taxon>
        <taxon>Cyprininae</taxon>
        <taxon>Sinocyclocheilus</taxon>
    </lineage>
</organism>
<dbReference type="Gene3D" id="2.60.40.10">
    <property type="entry name" value="Immunoglobulins"/>
    <property type="match status" value="1"/>
</dbReference>
<comment type="catalytic activity">
    <reaction evidence="1">
        <text>Hydrolysis of terminal, non-reducing beta-D-mannose residues in beta-D-mannosides.</text>
        <dbReference type="EC" id="3.2.1.25"/>
    </reaction>
</comment>
<evidence type="ECO:0000256" key="7">
    <source>
        <dbReference type="ARBA" id="ARBA00023180"/>
    </source>
</evidence>
<dbReference type="GO" id="GO:0006516">
    <property type="term" value="P:glycoprotein catabolic process"/>
    <property type="evidence" value="ECO:0007669"/>
    <property type="project" value="TreeGrafter"/>
</dbReference>
<evidence type="ECO:0000256" key="10">
    <source>
        <dbReference type="ARBA" id="ARBA00033445"/>
    </source>
</evidence>
<reference evidence="13" key="2">
    <citation type="submission" date="2025-09" db="UniProtKB">
        <authorList>
            <consortium name="Ensembl"/>
        </authorList>
    </citation>
    <scope>IDENTIFICATION</scope>
</reference>
<dbReference type="SUPFAM" id="SSF51445">
    <property type="entry name" value="(Trans)glycosidases"/>
    <property type="match status" value="1"/>
</dbReference>
<evidence type="ECO:0000256" key="5">
    <source>
        <dbReference type="ARBA" id="ARBA00022729"/>
    </source>
</evidence>
<name>A0A672N1W2_SINGR</name>
<dbReference type="Gene3D" id="3.20.20.80">
    <property type="entry name" value="Glycosidases"/>
    <property type="match status" value="1"/>
</dbReference>
<dbReference type="Ensembl" id="ENSSGRT00000046627.1">
    <property type="protein sequence ID" value="ENSSGRP00000043545.1"/>
    <property type="gene ID" value="ENSSGRG00000023481.1"/>
</dbReference>
<evidence type="ECO:0000256" key="2">
    <source>
        <dbReference type="ARBA" id="ARBA00004371"/>
    </source>
</evidence>
<evidence type="ECO:0000256" key="6">
    <source>
        <dbReference type="ARBA" id="ARBA00022801"/>
    </source>
</evidence>
<keyword evidence="9" id="KW-0326">Glycosidase</keyword>
<comment type="subcellular location">
    <subcellularLocation>
        <location evidence="2">Lysosome</location>
    </subcellularLocation>
</comment>
<dbReference type="InterPro" id="IPR050887">
    <property type="entry name" value="Beta-mannosidase_GH2"/>
</dbReference>
<evidence type="ECO:0000256" key="8">
    <source>
        <dbReference type="ARBA" id="ARBA00023228"/>
    </source>
</evidence>
<dbReference type="SUPFAM" id="SSF49303">
    <property type="entry name" value="beta-Galactosidase/glucuronidase domain"/>
    <property type="match status" value="1"/>
</dbReference>
<gene>
    <name evidence="13" type="primary">LOC107585268</name>
</gene>